<dbReference type="InterPro" id="IPR000182">
    <property type="entry name" value="GNAT_dom"/>
</dbReference>
<dbReference type="RefSeq" id="WP_094828444.1">
    <property type="nucleotide sequence ID" value="NZ_NEVL01000005.1"/>
</dbReference>
<comment type="caution">
    <text evidence="4">The sequence shown here is derived from an EMBL/GenBank/DDBJ whole genome shotgun (WGS) entry which is preliminary data.</text>
</comment>
<dbReference type="GO" id="GO:0016747">
    <property type="term" value="F:acyltransferase activity, transferring groups other than amino-acyl groups"/>
    <property type="evidence" value="ECO:0007669"/>
    <property type="project" value="InterPro"/>
</dbReference>
<proteinExistence type="predicted"/>
<dbReference type="PANTHER" id="PTHR43877">
    <property type="entry name" value="AMINOALKYLPHOSPHONATE N-ACETYLTRANSFERASE-RELATED-RELATED"/>
    <property type="match status" value="1"/>
</dbReference>
<organism evidence="4 5">
    <name type="scientific">Bordetella genomosp. 1</name>
    <dbReference type="NCBI Taxonomy" id="1395607"/>
    <lineage>
        <taxon>Bacteria</taxon>
        <taxon>Pseudomonadati</taxon>
        <taxon>Pseudomonadota</taxon>
        <taxon>Betaproteobacteria</taxon>
        <taxon>Burkholderiales</taxon>
        <taxon>Alcaligenaceae</taxon>
        <taxon>Bordetella</taxon>
    </lineage>
</organism>
<accession>A0A261RWR8</accession>
<reference evidence="4 5" key="1">
    <citation type="submission" date="2017-05" db="EMBL/GenBank/DDBJ databases">
        <title>Complete and WGS of Bordetella genogroups.</title>
        <authorList>
            <person name="Spilker T."/>
            <person name="LiPuma J."/>
        </authorList>
    </citation>
    <scope>NUCLEOTIDE SEQUENCE [LARGE SCALE GENOMIC DNA]</scope>
    <source>
        <strain evidence="4 5">AU17610</strain>
    </source>
</reference>
<dbReference type="OrthoDB" id="3389160at2"/>
<dbReference type="CDD" id="cd04301">
    <property type="entry name" value="NAT_SF"/>
    <property type="match status" value="1"/>
</dbReference>
<evidence type="ECO:0000256" key="2">
    <source>
        <dbReference type="ARBA" id="ARBA00023315"/>
    </source>
</evidence>
<dbReference type="InterPro" id="IPR050832">
    <property type="entry name" value="Bact_Acetyltransf"/>
</dbReference>
<keyword evidence="1 4" id="KW-0808">Transferase</keyword>
<dbReference type="AlphaFoldDB" id="A0A261RWR8"/>
<protein>
    <submittedName>
        <fullName evidence="4">GNAT family N-acetyltransferase</fullName>
    </submittedName>
</protein>
<keyword evidence="2" id="KW-0012">Acyltransferase</keyword>
<dbReference type="Pfam" id="PF13508">
    <property type="entry name" value="Acetyltransf_7"/>
    <property type="match status" value="1"/>
</dbReference>
<gene>
    <name evidence="4" type="ORF">CEG14_21535</name>
</gene>
<evidence type="ECO:0000259" key="3">
    <source>
        <dbReference type="PROSITE" id="PS51186"/>
    </source>
</evidence>
<evidence type="ECO:0000256" key="1">
    <source>
        <dbReference type="ARBA" id="ARBA00022679"/>
    </source>
</evidence>
<dbReference type="InterPro" id="IPR016181">
    <property type="entry name" value="Acyl_CoA_acyltransferase"/>
</dbReference>
<evidence type="ECO:0000313" key="4">
    <source>
        <dbReference type="EMBL" id="OZI29207.1"/>
    </source>
</evidence>
<dbReference type="Gene3D" id="3.40.630.30">
    <property type="match status" value="1"/>
</dbReference>
<feature type="domain" description="N-acetyltransferase" evidence="3">
    <location>
        <begin position="3"/>
        <end position="175"/>
    </location>
</feature>
<evidence type="ECO:0000313" key="5">
    <source>
        <dbReference type="Proteomes" id="UP000217005"/>
    </source>
</evidence>
<dbReference type="SUPFAM" id="SSF55729">
    <property type="entry name" value="Acyl-CoA N-acyltransferases (Nat)"/>
    <property type="match status" value="1"/>
</dbReference>
<dbReference type="EMBL" id="NEVL01000005">
    <property type="protein sequence ID" value="OZI29207.1"/>
    <property type="molecule type" value="Genomic_DNA"/>
</dbReference>
<dbReference type="Proteomes" id="UP000217005">
    <property type="component" value="Unassembled WGS sequence"/>
</dbReference>
<sequence length="183" mass="19211">MSIDIERVAGDAACAVLPDLADVLHACVAQGASVGFIAPFTPEDSLAYWQRRVLPGVRTGGVALLVARVAGRVVGTVQLDCDTPANQPHRAEVRKLLVHPAARRGGIARALMAAVEADAAQRGRTLLTLDTRSGDHAEPLYRSLGYVEAGRIPGYARAADGPRLDATTIMYKVLPAGALRPAA</sequence>
<dbReference type="PROSITE" id="PS51186">
    <property type="entry name" value="GNAT"/>
    <property type="match status" value="1"/>
</dbReference>
<name>A0A261RWR8_9BORD</name>